<name>A0ABM8YLX1_9BACI</name>
<reference evidence="1 2" key="1">
    <citation type="submission" date="2021-10" db="EMBL/GenBank/DDBJ databases">
        <authorList>
            <person name="Criscuolo A."/>
        </authorList>
    </citation>
    <scope>NUCLEOTIDE SEQUENCE [LARGE SCALE GENOMIC DNA]</scope>
    <source>
        <strain evidence="2">CIP 111883</strain>
    </source>
</reference>
<evidence type="ECO:0000313" key="1">
    <source>
        <dbReference type="EMBL" id="CAG9620919.1"/>
    </source>
</evidence>
<comment type="caution">
    <text evidence="1">The sequence shown here is derived from an EMBL/GenBank/DDBJ whole genome shotgun (WGS) entry which is preliminary data.</text>
</comment>
<proteinExistence type="predicted"/>
<dbReference type="EMBL" id="CAKJTJ010000007">
    <property type="protein sequence ID" value="CAG9620919.1"/>
    <property type="molecule type" value="Genomic_DNA"/>
</dbReference>
<sequence>MDWAFEGCGRIKANIQTLFISFYTNKCEVMKKYYSFENVKTTTFEKITKLLNGEQINALPYTNDDVLPGQLHLKLRGLIQNQK</sequence>
<dbReference type="Proteomes" id="UP000789833">
    <property type="component" value="Unassembled WGS sequence"/>
</dbReference>
<keyword evidence="2" id="KW-1185">Reference proteome</keyword>
<accession>A0ABM8YLX1</accession>
<organism evidence="1 2">
    <name type="scientific">Sutcliffiella rhizosphaerae</name>
    <dbReference type="NCBI Taxonomy" id="2880967"/>
    <lineage>
        <taxon>Bacteria</taxon>
        <taxon>Bacillati</taxon>
        <taxon>Bacillota</taxon>
        <taxon>Bacilli</taxon>
        <taxon>Bacillales</taxon>
        <taxon>Bacillaceae</taxon>
        <taxon>Sutcliffiella</taxon>
    </lineage>
</organism>
<gene>
    <name evidence="1" type="ORF">BACCIP111883_01691</name>
</gene>
<protein>
    <submittedName>
        <fullName evidence="1">Uncharacterized protein</fullName>
    </submittedName>
</protein>
<evidence type="ECO:0000313" key="2">
    <source>
        <dbReference type="Proteomes" id="UP000789833"/>
    </source>
</evidence>